<dbReference type="NCBIfam" id="TIGR00040">
    <property type="entry name" value="yfcE"/>
    <property type="match status" value="1"/>
</dbReference>
<gene>
    <name evidence="4" type="ORF">ACFSCX_02200</name>
</gene>
<comment type="similarity">
    <text evidence="1 2">Belongs to the metallophosphoesterase superfamily. YfcE family.</text>
</comment>
<reference evidence="5" key="1">
    <citation type="journal article" date="2019" name="Int. J. Syst. Evol. Microbiol.">
        <title>The Global Catalogue of Microorganisms (GCM) 10K type strain sequencing project: providing services to taxonomists for standard genome sequencing and annotation.</title>
        <authorList>
            <consortium name="The Broad Institute Genomics Platform"/>
            <consortium name="The Broad Institute Genome Sequencing Center for Infectious Disease"/>
            <person name="Wu L."/>
            <person name="Ma J."/>
        </authorList>
    </citation>
    <scope>NUCLEOTIDE SEQUENCE [LARGE SCALE GENOMIC DNA]</scope>
    <source>
        <strain evidence="5">CCUG 49339</strain>
    </source>
</reference>
<evidence type="ECO:0000259" key="3">
    <source>
        <dbReference type="Pfam" id="PF12850"/>
    </source>
</evidence>
<keyword evidence="2" id="KW-0479">Metal-binding</keyword>
<keyword evidence="5" id="KW-1185">Reference proteome</keyword>
<feature type="domain" description="Calcineurin-like phosphoesterase" evidence="3">
    <location>
        <begin position="5"/>
        <end position="155"/>
    </location>
</feature>
<evidence type="ECO:0000256" key="1">
    <source>
        <dbReference type="ARBA" id="ARBA00008950"/>
    </source>
</evidence>
<dbReference type="InterPro" id="IPR024654">
    <property type="entry name" value="Calcineurin-like_PHP_lpxH"/>
</dbReference>
<comment type="caution">
    <text evidence="4">The sequence shown here is derived from an EMBL/GenBank/DDBJ whole genome shotgun (WGS) entry which is preliminary data.</text>
</comment>
<protein>
    <recommendedName>
        <fullName evidence="2">Phosphoesterase</fullName>
        <ecNumber evidence="2">3.1.4.-</ecNumber>
    </recommendedName>
</protein>
<evidence type="ECO:0000256" key="2">
    <source>
        <dbReference type="RuleBase" id="RU362039"/>
    </source>
</evidence>
<dbReference type="EC" id="3.1.4.-" evidence="2"/>
<sequence>MDEQKVIILSDTHMPNKSKKLPGKLNFELEHADLIIHLGDWQTAELYYELNRYAPVEGVAGNVDNDEIVRILGFEKIISLNGINIGLTHGHLGKGRSTPIRALNTFKYQNVNIILFGHSHIPINETANGITLFNPGSPTDKRRQSHFSYGILNISHHNFSIHHRFFTSNE</sequence>
<dbReference type="PANTHER" id="PTHR11124">
    <property type="entry name" value="VACUOLAR SORTING PROTEIN VPS29"/>
    <property type="match status" value="1"/>
</dbReference>
<dbReference type="Proteomes" id="UP001597214">
    <property type="component" value="Unassembled WGS sequence"/>
</dbReference>
<dbReference type="InterPro" id="IPR000979">
    <property type="entry name" value="Phosphodiesterase_MJ0936/Vps29"/>
</dbReference>
<dbReference type="RefSeq" id="WP_377926465.1">
    <property type="nucleotide sequence ID" value="NZ_JBHUEM010000003.1"/>
</dbReference>
<name>A0ABW4LJT6_9BACI</name>
<evidence type="ECO:0000313" key="4">
    <source>
        <dbReference type="EMBL" id="MFD1735367.1"/>
    </source>
</evidence>
<comment type="cofactor">
    <cofactor evidence="2">
        <name>a divalent metal cation</name>
        <dbReference type="ChEBI" id="CHEBI:60240"/>
    </cofactor>
</comment>
<dbReference type="Gene3D" id="3.60.21.10">
    <property type="match status" value="1"/>
</dbReference>
<dbReference type="InterPro" id="IPR029052">
    <property type="entry name" value="Metallo-depent_PP-like"/>
</dbReference>
<evidence type="ECO:0000313" key="5">
    <source>
        <dbReference type="Proteomes" id="UP001597214"/>
    </source>
</evidence>
<proteinExistence type="inferred from homology"/>
<dbReference type="SUPFAM" id="SSF56300">
    <property type="entry name" value="Metallo-dependent phosphatases"/>
    <property type="match status" value="1"/>
</dbReference>
<organism evidence="4 5">
    <name type="scientific">Bacillus salitolerans</name>
    <dbReference type="NCBI Taxonomy" id="1437434"/>
    <lineage>
        <taxon>Bacteria</taxon>
        <taxon>Bacillati</taxon>
        <taxon>Bacillota</taxon>
        <taxon>Bacilli</taxon>
        <taxon>Bacillales</taxon>
        <taxon>Bacillaceae</taxon>
        <taxon>Bacillus</taxon>
    </lineage>
</organism>
<dbReference type="Pfam" id="PF12850">
    <property type="entry name" value="Metallophos_2"/>
    <property type="match status" value="1"/>
</dbReference>
<dbReference type="EMBL" id="JBHUEM010000003">
    <property type="protein sequence ID" value="MFD1735367.1"/>
    <property type="molecule type" value="Genomic_DNA"/>
</dbReference>
<accession>A0ABW4LJT6</accession>